<gene>
    <name evidence="1" type="ORF">FOB72_08930</name>
</gene>
<dbReference type="AlphaFoldDB" id="A0A5P2H2H1"/>
<accession>A0A5P2H2H1</accession>
<sequence>MPKLLDKSWVVFESLENPEGNRCVDLFTRPDRTFGFEEFRKDPEDGGVWTSVRHFANQSFASRAEALAAARRVVPWLIASMAPDGQRS</sequence>
<dbReference type="RefSeq" id="WP_150372193.1">
    <property type="nucleotide sequence ID" value="NZ_CP044065.1"/>
</dbReference>
<dbReference type="Proteomes" id="UP000322822">
    <property type="component" value="Chromosome 1"/>
</dbReference>
<reference evidence="1 2" key="1">
    <citation type="submission" date="2019-09" db="EMBL/GenBank/DDBJ databases">
        <title>FDA dAtabase for Regulatory Grade micrObial Sequences (FDA-ARGOS): Supporting development and validation of Infectious Disease Dx tests.</title>
        <authorList>
            <person name="Sciortino C."/>
            <person name="Tallon L."/>
            <person name="Sadzewicz L."/>
            <person name="Vavikolanu K."/>
            <person name="Mehta A."/>
            <person name="Aluvathingal J."/>
            <person name="Nadendla S."/>
            <person name="Nandy P."/>
            <person name="Geyer C."/>
            <person name="Yan Y."/>
            <person name="Sichtig H."/>
        </authorList>
    </citation>
    <scope>NUCLEOTIDE SEQUENCE [LARGE SCALE GENOMIC DNA]</scope>
    <source>
        <strain evidence="1 2">FDAARGOS_664</strain>
    </source>
</reference>
<proteinExistence type="predicted"/>
<dbReference type="EMBL" id="CP044065">
    <property type="protein sequence ID" value="QET02151.1"/>
    <property type="molecule type" value="Genomic_DNA"/>
</dbReference>
<evidence type="ECO:0000313" key="1">
    <source>
        <dbReference type="EMBL" id="QET02151.1"/>
    </source>
</evidence>
<evidence type="ECO:0000313" key="2">
    <source>
        <dbReference type="Proteomes" id="UP000322822"/>
    </source>
</evidence>
<name>A0A5P2H2H1_9BURK</name>
<organism evidence="1 2">
    <name type="scientific">Cupriavidus pauculus</name>
    <dbReference type="NCBI Taxonomy" id="82633"/>
    <lineage>
        <taxon>Bacteria</taxon>
        <taxon>Pseudomonadati</taxon>
        <taxon>Pseudomonadota</taxon>
        <taxon>Betaproteobacteria</taxon>
        <taxon>Burkholderiales</taxon>
        <taxon>Burkholderiaceae</taxon>
        <taxon>Cupriavidus</taxon>
    </lineage>
</organism>
<protein>
    <submittedName>
        <fullName evidence="1">Uncharacterized protein</fullName>
    </submittedName>
</protein>
<dbReference type="OrthoDB" id="9106849at2"/>